<feature type="non-terminal residue" evidence="1">
    <location>
        <position position="1"/>
    </location>
</feature>
<evidence type="ECO:0000313" key="2">
    <source>
        <dbReference type="Proteomes" id="UP000649617"/>
    </source>
</evidence>
<reference evidence="1" key="1">
    <citation type="submission" date="2021-02" db="EMBL/GenBank/DDBJ databases">
        <authorList>
            <person name="Dougan E. K."/>
            <person name="Rhodes N."/>
            <person name="Thang M."/>
            <person name="Chan C."/>
        </authorList>
    </citation>
    <scope>NUCLEOTIDE SEQUENCE</scope>
</reference>
<dbReference type="EMBL" id="CAJNIZ010027202">
    <property type="protein sequence ID" value="CAE7498256.1"/>
    <property type="molecule type" value="Genomic_DNA"/>
</dbReference>
<evidence type="ECO:0000313" key="1">
    <source>
        <dbReference type="EMBL" id="CAE7498256.1"/>
    </source>
</evidence>
<feature type="non-terminal residue" evidence="1">
    <location>
        <position position="434"/>
    </location>
</feature>
<protein>
    <submittedName>
        <fullName evidence="1">Uncharacterized protein</fullName>
    </submittedName>
</protein>
<gene>
    <name evidence="1" type="ORF">SPIL2461_LOCUS12867</name>
</gene>
<dbReference type="Proteomes" id="UP000649617">
    <property type="component" value="Unassembled WGS sequence"/>
</dbReference>
<proteinExistence type="predicted"/>
<accession>A0A812SWP5</accession>
<sequence length="434" mass="49094">DLALECQVGLFQLCEKKRQASNFQEVPLECCPELAQRTLAFSFKLLSNPNLLTTPPAMLPEVKVATKPAAAVCVEGVFARTTKMQLARMNIALRGLGRGYVVVAVLSVGSNRMLCPSVKEQLQEAFDDKLGHVICVEDPEKAYFKFKRKFLHAQPNWENRTWWTRNFENLFTGRSDDGVTMTGHYQSWNMKEACLGKIQEMEREGQSFPWVVYLRADLDFLAPHPPLRLMASLGPGRIWIPDVEDWGGLNDRWAVMARDVAPIYLGRVNDLVSGKLLSYLDRDLSADNSSTHSVNAERLLRMVLHYHGIWPKKVHRFLGTAALHCVTGTKPFLCKVRAHGPGTMGWRDESEFSDAYATASRLQRGWSWILSLPRVCQAPCFWSCCTQRAGLGSPDCDNPLWSYSHCCSRNWMLSVVDHSAKRELPDCWNRDAGL</sequence>
<keyword evidence="2" id="KW-1185">Reference proteome</keyword>
<comment type="caution">
    <text evidence="1">The sequence shown here is derived from an EMBL/GenBank/DDBJ whole genome shotgun (WGS) entry which is preliminary data.</text>
</comment>
<organism evidence="1 2">
    <name type="scientific">Symbiodinium pilosum</name>
    <name type="common">Dinoflagellate</name>
    <dbReference type="NCBI Taxonomy" id="2952"/>
    <lineage>
        <taxon>Eukaryota</taxon>
        <taxon>Sar</taxon>
        <taxon>Alveolata</taxon>
        <taxon>Dinophyceae</taxon>
        <taxon>Suessiales</taxon>
        <taxon>Symbiodiniaceae</taxon>
        <taxon>Symbiodinium</taxon>
    </lineage>
</organism>
<name>A0A812SWP5_SYMPI</name>
<dbReference type="AlphaFoldDB" id="A0A812SWP5"/>
<dbReference type="OrthoDB" id="417056at2759"/>